<comment type="similarity">
    <text evidence="2">Belongs to the SURF6 family.</text>
</comment>
<feature type="region of interest" description="Disordered" evidence="5">
    <location>
        <begin position="310"/>
        <end position="342"/>
    </location>
</feature>
<evidence type="ECO:0000256" key="1">
    <source>
        <dbReference type="ARBA" id="ARBA00004123"/>
    </source>
</evidence>
<evidence type="ECO:0000313" key="7">
    <source>
        <dbReference type="EMBL" id="OWK10840.1"/>
    </source>
</evidence>
<dbReference type="GO" id="GO:0003723">
    <property type="term" value="F:RNA binding"/>
    <property type="evidence" value="ECO:0007669"/>
    <property type="project" value="TreeGrafter"/>
</dbReference>
<dbReference type="PANTHER" id="PTHR14369:SF0">
    <property type="entry name" value="SURFEIT LOCUS PROTEIN 6"/>
    <property type="match status" value="1"/>
</dbReference>
<dbReference type="InterPro" id="IPR007019">
    <property type="entry name" value="SURF6"/>
</dbReference>
<dbReference type="GO" id="GO:0005730">
    <property type="term" value="C:nucleolus"/>
    <property type="evidence" value="ECO:0007669"/>
    <property type="project" value="TreeGrafter"/>
</dbReference>
<comment type="caution">
    <text evidence="7">The sequence shown here is derived from an EMBL/GenBank/DDBJ whole genome shotgun (WGS) entry which is preliminary data.</text>
</comment>
<feature type="domain" description="Ribosomal RNA-processing protein 14/surfeit locus protein 6 C-terminal" evidence="6">
    <location>
        <begin position="97"/>
        <end position="334"/>
    </location>
</feature>
<accession>A0A212CXX3</accession>
<dbReference type="EMBL" id="MKHE01000011">
    <property type="protein sequence ID" value="OWK10840.1"/>
    <property type="molecule type" value="Genomic_DNA"/>
</dbReference>
<reference evidence="7 8" key="1">
    <citation type="journal article" date="2018" name="Mol. Genet. Genomics">
        <title>The red deer Cervus elaphus genome CerEla1.0: sequencing, annotating, genes, and chromosomes.</title>
        <authorList>
            <person name="Bana N.A."/>
            <person name="Nyiri A."/>
            <person name="Nagy J."/>
            <person name="Frank K."/>
            <person name="Nagy T."/>
            <person name="Steger V."/>
            <person name="Schiller M."/>
            <person name="Lakatos P."/>
            <person name="Sugar L."/>
            <person name="Horn P."/>
            <person name="Barta E."/>
            <person name="Orosz L."/>
        </authorList>
    </citation>
    <scope>NUCLEOTIDE SEQUENCE [LARGE SCALE GENOMIC DNA]</scope>
    <source>
        <strain evidence="7">Hungarian</strain>
    </source>
</reference>
<evidence type="ECO:0000256" key="3">
    <source>
        <dbReference type="ARBA" id="ARBA00023242"/>
    </source>
</evidence>
<gene>
    <name evidence="7" type="ORF">Celaphus_00005079</name>
</gene>
<protein>
    <submittedName>
        <fullName evidence="7">SURF6</fullName>
    </submittedName>
</protein>
<evidence type="ECO:0000256" key="4">
    <source>
        <dbReference type="SAM" id="Coils"/>
    </source>
</evidence>
<feature type="compositionally biased region" description="Low complexity" evidence="5">
    <location>
        <begin position="126"/>
        <end position="136"/>
    </location>
</feature>
<evidence type="ECO:0000313" key="8">
    <source>
        <dbReference type="Proteomes" id="UP000242450"/>
    </source>
</evidence>
<comment type="subcellular location">
    <subcellularLocation>
        <location evidence="1">Nucleus</location>
    </subcellularLocation>
</comment>
<dbReference type="PANTHER" id="PTHR14369">
    <property type="entry name" value="SURFEIT LOCUS PROTEIN 6"/>
    <property type="match status" value="1"/>
</dbReference>
<keyword evidence="3" id="KW-0539">Nucleus</keyword>
<evidence type="ECO:0000259" key="6">
    <source>
        <dbReference type="Pfam" id="PF04935"/>
    </source>
</evidence>
<evidence type="ECO:0000256" key="5">
    <source>
        <dbReference type="SAM" id="MobiDB-lite"/>
    </source>
</evidence>
<dbReference type="AlphaFoldDB" id="A0A212CXX3"/>
<feature type="compositionally biased region" description="Basic residues" evidence="5">
    <location>
        <begin position="208"/>
        <end position="218"/>
    </location>
</feature>
<dbReference type="InterPro" id="IPR029190">
    <property type="entry name" value="Rrp14/SURF6_C"/>
</dbReference>
<feature type="region of interest" description="Disordered" evidence="5">
    <location>
        <begin position="99"/>
        <end position="225"/>
    </location>
</feature>
<feature type="coiled-coil region" evidence="4">
    <location>
        <begin position="227"/>
        <end position="261"/>
    </location>
</feature>
<feature type="region of interest" description="Disordered" evidence="5">
    <location>
        <begin position="20"/>
        <end position="66"/>
    </location>
</feature>
<dbReference type="Pfam" id="PF04935">
    <property type="entry name" value="SURF6"/>
    <property type="match status" value="1"/>
</dbReference>
<dbReference type="Proteomes" id="UP000242450">
    <property type="component" value="Chromosome 11"/>
</dbReference>
<dbReference type="GO" id="GO:0042274">
    <property type="term" value="P:ribosomal small subunit biogenesis"/>
    <property type="evidence" value="ECO:0007669"/>
    <property type="project" value="TreeGrafter"/>
</dbReference>
<dbReference type="GO" id="GO:0042273">
    <property type="term" value="P:ribosomal large subunit biogenesis"/>
    <property type="evidence" value="ECO:0007669"/>
    <property type="project" value="TreeGrafter"/>
</dbReference>
<organism evidence="7 8">
    <name type="scientific">Cervus elaphus hippelaphus</name>
    <name type="common">European red deer</name>
    <dbReference type="NCBI Taxonomy" id="46360"/>
    <lineage>
        <taxon>Eukaryota</taxon>
        <taxon>Metazoa</taxon>
        <taxon>Chordata</taxon>
        <taxon>Craniata</taxon>
        <taxon>Vertebrata</taxon>
        <taxon>Euteleostomi</taxon>
        <taxon>Mammalia</taxon>
        <taxon>Eutheria</taxon>
        <taxon>Laurasiatheria</taxon>
        <taxon>Artiodactyla</taxon>
        <taxon>Ruminantia</taxon>
        <taxon>Pecora</taxon>
        <taxon>Cervidae</taxon>
        <taxon>Cervinae</taxon>
        <taxon>Cervus</taxon>
    </lineage>
</organism>
<sequence length="355" mass="40008">MTSLLAKDAYLQGLAKKICSQPSAEPQKRKSGCGSHGVPSSLFRVHSGARSSWGGTPRSAGPSPDLIARAKLGPRYQNFVSERGIALQGSVKELSAAVLEKRRRRKQERDRKKRKRRELRAKEKAAAAPEAAEAAEPGPRVPGAETQAQLGLLFNKVSAKKKTKQGECPALPPGGRKWAPGAGGEQPSARAALSPEVEVTEEEPASKAQRRKEKRQKLKGNLTPLTGRNYRQLLERLQARQARLEELRDRDAGQAQELEAKMRWTNLLYKAEGVRIRDDERLLQEALKRKERRRAQRLRAWEKRTAHVVGKMQQRQDRRRQNLRKKKVARAERRLEKARKKGRILPQDLERAGLA</sequence>
<keyword evidence="8" id="KW-1185">Reference proteome</keyword>
<feature type="compositionally biased region" description="Basic residues" evidence="5">
    <location>
        <begin position="101"/>
        <end position="119"/>
    </location>
</feature>
<proteinExistence type="inferred from homology"/>
<keyword evidence="4" id="KW-0175">Coiled coil</keyword>
<evidence type="ECO:0000256" key="2">
    <source>
        <dbReference type="ARBA" id="ARBA00005904"/>
    </source>
</evidence>
<dbReference type="OrthoDB" id="444809at2759"/>
<name>A0A212CXX3_CEREH</name>
<dbReference type="GO" id="GO:0003677">
    <property type="term" value="F:DNA binding"/>
    <property type="evidence" value="ECO:0007669"/>
    <property type="project" value="TreeGrafter"/>
</dbReference>